<dbReference type="Proteomes" id="UP001355207">
    <property type="component" value="Chromosome 4"/>
</dbReference>
<dbReference type="RefSeq" id="XP_066075083.1">
    <property type="nucleotide sequence ID" value="XM_066218986.1"/>
</dbReference>
<feature type="compositionally biased region" description="Polar residues" evidence="1">
    <location>
        <begin position="71"/>
        <end position="91"/>
    </location>
</feature>
<protein>
    <submittedName>
        <fullName evidence="2">Uncharacterized protein</fullName>
    </submittedName>
</protein>
<dbReference type="GeneID" id="91093898"/>
<feature type="compositionally biased region" description="Basic residues" evidence="1">
    <location>
        <begin position="97"/>
        <end position="109"/>
    </location>
</feature>
<feature type="compositionally biased region" description="Basic and acidic residues" evidence="1">
    <location>
        <begin position="133"/>
        <end position="147"/>
    </location>
</feature>
<feature type="region of interest" description="Disordered" evidence="1">
    <location>
        <begin position="71"/>
        <end position="152"/>
    </location>
</feature>
<proteinExistence type="predicted"/>
<gene>
    <name evidence="2" type="ORF">L201_003228</name>
</gene>
<keyword evidence="3" id="KW-1185">Reference proteome</keyword>
<name>A0AAX4JUU7_9TREE</name>
<feature type="compositionally biased region" description="Basic and acidic residues" evidence="1">
    <location>
        <begin position="115"/>
        <end position="125"/>
    </location>
</feature>
<evidence type="ECO:0000313" key="2">
    <source>
        <dbReference type="EMBL" id="WWC88320.1"/>
    </source>
</evidence>
<organism evidence="2 3">
    <name type="scientific">Kwoniella dendrophila CBS 6074</name>
    <dbReference type="NCBI Taxonomy" id="1295534"/>
    <lineage>
        <taxon>Eukaryota</taxon>
        <taxon>Fungi</taxon>
        <taxon>Dikarya</taxon>
        <taxon>Basidiomycota</taxon>
        <taxon>Agaricomycotina</taxon>
        <taxon>Tremellomycetes</taxon>
        <taxon>Tremellales</taxon>
        <taxon>Cryptococcaceae</taxon>
        <taxon>Kwoniella</taxon>
    </lineage>
</organism>
<accession>A0AAX4JUU7</accession>
<dbReference type="EMBL" id="CP144101">
    <property type="protein sequence ID" value="WWC88320.1"/>
    <property type="molecule type" value="Genomic_DNA"/>
</dbReference>
<dbReference type="AlphaFoldDB" id="A0AAX4JUU7"/>
<reference evidence="2 3" key="1">
    <citation type="submission" date="2024-01" db="EMBL/GenBank/DDBJ databases">
        <title>Comparative genomics of Cryptococcus and Kwoniella reveals pathogenesis evolution and contrasting modes of karyotype evolution via chromosome fusion or intercentromeric recombination.</title>
        <authorList>
            <person name="Coelho M.A."/>
            <person name="David-Palma M."/>
            <person name="Shea T."/>
            <person name="Bowers K."/>
            <person name="McGinley-Smith S."/>
            <person name="Mohammad A.W."/>
            <person name="Gnirke A."/>
            <person name="Yurkov A.M."/>
            <person name="Nowrousian M."/>
            <person name="Sun S."/>
            <person name="Cuomo C.A."/>
            <person name="Heitman J."/>
        </authorList>
    </citation>
    <scope>NUCLEOTIDE SEQUENCE [LARGE SCALE GENOMIC DNA]</scope>
    <source>
        <strain evidence="2 3">CBS 6074</strain>
    </source>
</reference>
<evidence type="ECO:0000256" key="1">
    <source>
        <dbReference type="SAM" id="MobiDB-lite"/>
    </source>
</evidence>
<evidence type="ECO:0000313" key="3">
    <source>
        <dbReference type="Proteomes" id="UP001355207"/>
    </source>
</evidence>
<sequence length="366" mass="40180">MTNNNTPRLLPQIQPGLAFTFSELPLGIDRTPRCYPIFTHHSDQNQSTINSLPDEKVAQLTEIRESLSDYTFSSPITPKSNYTSNVSDPISVTTVNKKGKAKGKNKSKSQGKNTKIRDQVVDQGKKKGGSTRRRGESHYKRTVEKPRGPPSWLITNTKSVHPPLQPQSTCLKRSAPPLTCVADHPITRSPLTITTSMSSISTTTTAYSAEVETSSPVSASQGHFFPPFYAQPPANFQHLAYASPTWSIPFNTFTDQPVSVLMNQDQISKRWSFASSDTSTSTPSPTYVGEYQSCALGLYSSFDTNTPPIPCPPTIINNPYILPTYHPFGPSVFIPSAPPYMISSIAPQNTSGIYQNENDCVLFPQG</sequence>